<accession>A0A1I4TCZ4</accession>
<dbReference type="Gene3D" id="1.10.101.10">
    <property type="entry name" value="PGBD-like superfamily/PGBD"/>
    <property type="match status" value="1"/>
</dbReference>
<dbReference type="InterPro" id="IPR036365">
    <property type="entry name" value="PGBD-like_sf"/>
</dbReference>
<keyword evidence="5" id="KW-1185">Reference proteome</keyword>
<evidence type="ECO:0000313" key="4">
    <source>
        <dbReference type="EMBL" id="SFM74599.1"/>
    </source>
</evidence>
<dbReference type="InterPro" id="IPR024983">
    <property type="entry name" value="CHAT_dom"/>
</dbReference>
<evidence type="ECO:0000259" key="2">
    <source>
        <dbReference type="Pfam" id="PF01471"/>
    </source>
</evidence>
<reference evidence="4 5" key="1">
    <citation type="submission" date="2016-10" db="EMBL/GenBank/DDBJ databases">
        <authorList>
            <person name="de Groot N.N."/>
        </authorList>
    </citation>
    <scope>NUCLEOTIDE SEQUENCE [LARGE SCALE GENOMIC DNA]</scope>
    <source>
        <strain evidence="4 5">DSM 15283</strain>
    </source>
</reference>
<gene>
    <name evidence="4" type="ORF">SAMN04488042_11522</name>
</gene>
<feature type="domain" description="Peptidoglycan binding-like" evidence="2">
    <location>
        <begin position="18"/>
        <end position="65"/>
    </location>
</feature>
<dbReference type="InterPro" id="IPR002477">
    <property type="entry name" value="Peptidoglycan-bd-like"/>
</dbReference>
<dbReference type="InterPro" id="IPR036366">
    <property type="entry name" value="PGBDSf"/>
</dbReference>
<sequence length="1316" mass="145243">MIRWLLLLAFLPLAGWAQDMRQVEQNLSVLRFDPGNVDGIADARTSDAITAFQFSQGLDATGRLSPWEASYLARIAANAGIQAPFITELDLAPDETSRKNKRMLFANGLHYAATVRYRTYNKTHASVGSERFVALMDSNGERRRGLMRDATALAQQSRNPLAIGLMHLSSLDETETEIPDTQRALETLLQYARSHPEESAYGDRALSVVTYYIPQRDLCEAPESDVLRALVAQSLTLPIVATLNAENHGRLVDGVLVCTRGDARDHLYESRVAIAREESQRQVFQTGLTWAADLARRGNAEAAQSLFQQATQMFLDDGLSKEMGDFEFDQVFPYQAAVDMVRLGMTAEVARIIRHNRNILEAMDASVGAGSYAFASSYDGFLTHSSQLSILARDFAGLKWLGAFLHDRKVDNGGFSENPDTARFNAQDILWGGARIGLYAWSRSVDKSMLLEAVPIVLPEMLRDGALEQALWTSLQEANAALEIGNYEVAEPAILRGVSIAQTSGAYDQVGRDIQILQRQLNLSRLEDLTPAQRLLEQMDIYYTDACKSLEAAKMSYEAFIDVDYAALADDPEVRRAVVDANAMNRLLGCFFPQRLTGVEARLLCAIAGFSDRKDVAEYVLAAQWDGIESWNRYPIIEQCVYGLFDAGRQGWIRVETIAPPSEYDSNALWFITQTPQKRAQLIEEATTENLDFGSRVDMQLMEKPLARMERMRIAEVFHTRFAGSFGRIGPSKQDVLGIRDAAIAFQRMGYFGTAEIYFANDQRVDPFAFGTEDAAKLDTDLLRPEHTWLRLRYSSLYRDWGKPDLAYAAIGPLAERAIERLGSSEDPLPGTVEQWARRLKDLFIAYLELQFDDLPQGPNYPAIFAIQQYLQLARSTASASVLEQRLNSANPAVAREYQDVQRALRAAMRDPAGQGAAISDLSLRLQAMEAQMPETDAALRSHQIGVTRPLREVMLSLRSEGAAMLVVTQLSDSVVLMLLDGREARARRLDLNVERVQAAVTGLRHSIVKSTGERDIFDQGLASQLYHELIGWAYPDRPPPRELRLVTTGPFATLPFAALRHEDGWLGVSTILRASPSVARGSQAFEDSSGTTGFIGLGDPNLTEGDVAGRSALLGAGGALAELPETAAELAFMAIVFGGNPKDDVFTKERASERQMQALNRNNRLAEVSVLALATHGLLSRETGALESSGLVLSLPQSQGEDGILTANEIYGYRIGAELVILSACNTGTPDADRGLSDLASAFLYAGAGAMMLTHWEIDSGAGVELTKRVALEHRMAQSADYAFSLRVALEKMLSDQSVEKFHHPRFWASHFILG</sequence>
<proteinExistence type="predicted"/>
<protein>
    <submittedName>
        <fullName evidence="4">CHAT domain-containing protein</fullName>
    </submittedName>
</protein>
<feature type="signal peptide" evidence="1">
    <location>
        <begin position="1"/>
        <end position="17"/>
    </location>
</feature>
<dbReference type="STRING" id="254406.SAMN04488042_11522"/>
<dbReference type="Proteomes" id="UP000199144">
    <property type="component" value="Unassembled WGS sequence"/>
</dbReference>
<evidence type="ECO:0000256" key="1">
    <source>
        <dbReference type="SAM" id="SignalP"/>
    </source>
</evidence>
<dbReference type="EMBL" id="FOTQ01000015">
    <property type="protein sequence ID" value="SFM74599.1"/>
    <property type="molecule type" value="Genomic_DNA"/>
</dbReference>
<evidence type="ECO:0000259" key="3">
    <source>
        <dbReference type="Pfam" id="PF12770"/>
    </source>
</evidence>
<dbReference type="Pfam" id="PF01471">
    <property type="entry name" value="PG_binding_1"/>
    <property type="match status" value="1"/>
</dbReference>
<dbReference type="Pfam" id="PF12770">
    <property type="entry name" value="CHAT"/>
    <property type="match status" value="1"/>
</dbReference>
<feature type="domain" description="CHAT" evidence="3">
    <location>
        <begin position="1022"/>
        <end position="1315"/>
    </location>
</feature>
<feature type="chain" id="PRO_5011459111" evidence="1">
    <location>
        <begin position="18"/>
        <end position="1316"/>
    </location>
</feature>
<evidence type="ECO:0000313" key="5">
    <source>
        <dbReference type="Proteomes" id="UP000199144"/>
    </source>
</evidence>
<organism evidence="4 5">
    <name type="scientific">Shimia aestuarii</name>
    <dbReference type="NCBI Taxonomy" id="254406"/>
    <lineage>
        <taxon>Bacteria</taxon>
        <taxon>Pseudomonadati</taxon>
        <taxon>Pseudomonadota</taxon>
        <taxon>Alphaproteobacteria</taxon>
        <taxon>Rhodobacterales</taxon>
        <taxon>Roseobacteraceae</taxon>
    </lineage>
</organism>
<keyword evidence="1" id="KW-0732">Signal</keyword>
<dbReference type="SUPFAM" id="SSF47090">
    <property type="entry name" value="PGBD-like"/>
    <property type="match status" value="1"/>
</dbReference>
<name>A0A1I4TCZ4_9RHOB</name>